<keyword evidence="2" id="KW-1185">Reference proteome</keyword>
<proteinExistence type="predicted"/>
<dbReference type="KEGG" id="sxn:IAG42_34440"/>
<dbReference type="Pfam" id="PF10094">
    <property type="entry name" value="DUF2332"/>
    <property type="match status" value="1"/>
</dbReference>
<dbReference type="EMBL" id="CP061281">
    <property type="protein sequence ID" value="QNS09096.1"/>
    <property type="molecule type" value="Genomic_DNA"/>
</dbReference>
<name>A0A7H1BK41_9ACTN</name>
<gene>
    <name evidence="1" type="ORF">IAG42_34440</name>
</gene>
<evidence type="ECO:0000313" key="2">
    <source>
        <dbReference type="Proteomes" id="UP000516428"/>
    </source>
</evidence>
<accession>A0A7H1BK41</accession>
<dbReference type="Proteomes" id="UP000516428">
    <property type="component" value="Chromosome"/>
</dbReference>
<protein>
    <submittedName>
        <fullName evidence="1">DUF2332 domain-containing protein</fullName>
    </submittedName>
</protein>
<evidence type="ECO:0000313" key="1">
    <source>
        <dbReference type="EMBL" id="QNS09096.1"/>
    </source>
</evidence>
<sequence length="311" mass="33939">MTTAENYRRFAENEAAGRSAAYETLARAVASDPDVLEFLSTLPADKRQPNLLFAAAGHMLRTGPDADTLRELATSQAEGLRATMLARRTQTNEPGRCATLLPALAALDGPLALIEVGASAGLCLQVDRYSYDYGHTRLTGRDPQAPTLRCRADGPYPELRMPEVTWAAGIDLNPLDPSDPEDRSWLECLVWPGQTARRERLVSALATAQRHPVPVHEGDLLEALPDLVAQAPREARVVVFHSAVLAYVTPRVRADFAELTRELGVVWIANEAPGVVADVGTPRFETSPFVLTVDGAPTAFTHPHGDWIHWR</sequence>
<reference evidence="1 2" key="1">
    <citation type="submission" date="2020-09" db="EMBL/GenBank/DDBJ databases">
        <title>A novel species.</title>
        <authorList>
            <person name="Gao J."/>
        </authorList>
    </citation>
    <scope>NUCLEOTIDE SEQUENCE [LARGE SCALE GENOMIC DNA]</scope>
    <source>
        <strain evidence="1 2">CRXT-Y-14</strain>
    </source>
</reference>
<organism evidence="1 2">
    <name type="scientific">Streptomyces xanthii</name>
    <dbReference type="NCBI Taxonomy" id="2768069"/>
    <lineage>
        <taxon>Bacteria</taxon>
        <taxon>Bacillati</taxon>
        <taxon>Actinomycetota</taxon>
        <taxon>Actinomycetes</taxon>
        <taxon>Kitasatosporales</taxon>
        <taxon>Streptomycetaceae</taxon>
        <taxon>Streptomyces</taxon>
    </lineage>
</organism>
<dbReference type="AlphaFoldDB" id="A0A7H1BK41"/>
<dbReference type="InterPro" id="IPR011200">
    <property type="entry name" value="UCP012608"/>
</dbReference>